<dbReference type="InterPro" id="IPR036393">
    <property type="entry name" value="AceGlu_kinase-like_sf"/>
</dbReference>
<dbReference type="InterPro" id="IPR001057">
    <property type="entry name" value="Glu/AcGlu_kinase"/>
</dbReference>
<dbReference type="NCBIfam" id="TIGR00761">
    <property type="entry name" value="argB"/>
    <property type="match status" value="1"/>
</dbReference>
<accession>A0AAU7E8C0</accession>
<evidence type="ECO:0000256" key="1">
    <source>
        <dbReference type="ARBA" id="ARBA00004828"/>
    </source>
</evidence>
<comment type="subcellular location">
    <subcellularLocation>
        <location evidence="9">Cytoplasm</location>
    </subcellularLocation>
</comment>
<evidence type="ECO:0000256" key="9">
    <source>
        <dbReference type="HAMAP-Rule" id="MF_00082"/>
    </source>
</evidence>
<dbReference type="EC" id="2.7.2.8" evidence="9"/>
<keyword evidence="7 9" id="KW-0067">ATP-binding</keyword>
<keyword evidence="9" id="KW-0963">Cytoplasm</keyword>
<gene>
    <name evidence="9 11" type="primary">argB</name>
    <name evidence="11" type="ORF">AAH949_01080</name>
</gene>
<dbReference type="GO" id="GO:0005524">
    <property type="term" value="F:ATP binding"/>
    <property type="evidence" value="ECO:0007669"/>
    <property type="project" value="UniProtKB-UniRule"/>
</dbReference>
<keyword evidence="6 9" id="KW-0418">Kinase</keyword>
<feature type="binding site" evidence="9">
    <location>
        <begin position="64"/>
        <end position="65"/>
    </location>
    <ligand>
        <name>substrate</name>
    </ligand>
</feature>
<proteinExistence type="inferred from homology"/>
<dbReference type="PIRSF" id="PIRSF000728">
    <property type="entry name" value="NAGK"/>
    <property type="match status" value="1"/>
</dbReference>
<dbReference type="GO" id="GO:0003991">
    <property type="term" value="F:acetylglutamate kinase activity"/>
    <property type="evidence" value="ECO:0007669"/>
    <property type="project" value="UniProtKB-UniRule"/>
</dbReference>
<comment type="function">
    <text evidence="9">Catalyzes the ATP-dependent phosphorylation of N-acetyl-L-glutamate.</text>
</comment>
<dbReference type="InterPro" id="IPR041727">
    <property type="entry name" value="NAGK-C"/>
</dbReference>
<comment type="pathway">
    <text evidence="1 9">Amino-acid biosynthesis; L-arginine biosynthesis; N(2)-acetyl-L-ornithine from L-glutamate: step 2/4.</text>
</comment>
<reference evidence="11" key="1">
    <citation type="submission" date="2024-05" db="EMBL/GenBank/DDBJ databases">
        <title>Campylobacter coli isolated from environmental waters in Slovenia.</title>
        <authorList>
            <person name="Zautner A.E."/>
            <person name="Bunk B."/>
            <person name="Riedel T."/>
            <person name="Sproeer C."/>
        </authorList>
    </citation>
    <scope>NUCLEOTIDE SEQUENCE</scope>
    <source>
        <strain evidence="11">CCS1377</strain>
    </source>
</reference>
<dbReference type="PANTHER" id="PTHR23342">
    <property type="entry name" value="N-ACETYLGLUTAMATE SYNTHASE"/>
    <property type="match status" value="1"/>
</dbReference>
<feature type="binding site" evidence="9">
    <location>
        <position position="177"/>
    </location>
    <ligand>
        <name>substrate</name>
    </ligand>
</feature>
<keyword evidence="3 9" id="KW-0028">Amino-acid biosynthesis</keyword>
<evidence type="ECO:0000256" key="5">
    <source>
        <dbReference type="ARBA" id="ARBA00022741"/>
    </source>
</evidence>
<keyword evidence="4 9" id="KW-0808">Transferase</keyword>
<dbReference type="FunFam" id="3.40.1160.10:FF:000004">
    <property type="entry name" value="Acetylglutamate kinase"/>
    <property type="match status" value="1"/>
</dbReference>
<evidence type="ECO:0000256" key="3">
    <source>
        <dbReference type="ARBA" id="ARBA00022605"/>
    </source>
</evidence>
<name>A0AAU7E8C0_9BACT</name>
<protein>
    <recommendedName>
        <fullName evidence="9">Acetylglutamate kinase</fullName>
        <ecNumber evidence="9">2.7.2.8</ecNumber>
    </recommendedName>
    <alternativeName>
        <fullName evidence="9">N-acetyl-L-glutamate 5-phosphotransferase</fullName>
    </alternativeName>
    <alternativeName>
        <fullName evidence="9">NAG kinase</fullName>
        <shortName evidence="9">NAGK</shortName>
    </alternativeName>
</protein>
<dbReference type="AlphaFoldDB" id="A0AAU7E8C0"/>
<evidence type="ECO:0000313" key="11">
    <source>
        <dbReference type="EMBL" id="XBJ29458.1"/>
    </source>
</evidence>
<dbReference type="EMBL" id="CP155620">
    <property type="protein sequence ID" value="XBJ29458.1"/>
    <property type="molecule type" value="Genomic_DNA"/>
</dbReference>
<keyword evidence="2 9" id="KW-0055">Arginine biosynthesis</keyword>
<dbReference type="RefSeq" id="WP_134237535.1">
    <property type="nucleotide sequence ID" value="NZ_CP155620.1"/>
</dbReference>
<evidence type="ECO:0000256" key="6">
    <source>
        <dbReference type="ARBA" id="ARBA00022777"/>
    </source>
</evidence>
<dbReference type="PANTHER" id="PTHR23342:SF0">
    <property type="entry name" value="N-ACETYLGLUTAMATE SYNTHASE, MITOCHONDRIAL"/>
    <property type="match status" value="1"/>
</dbReference>
<dbReference type="Gene3D" id="3.40.1160.10">
    <property type="entry name" value="Acetylglutamate kinase-like"/>
    <property type="match status" value="1"/>
</dbReference>
<dbReference type="SUPFAM" id="SSF53633">
    <property type="entry name" value="Carbamate kinase-like"/>
    <property type="match status" value="1"/>
</dbReference>
<dbReference type="HAMAP" id="MF_00082">
    <property type="entry name" value="ArgB"/>
    <property type="match status" value="1"/>
</dbReference>
<keyword evidence="5 9" id="KW-0547">Nucleotide-binding</keyword>
<dbReference type="CDD" id="cd04250">
    <property type="entry name" value="AAK_NAGK-C"/>
    <property type="match status" value="1"/>
</dbReference>
<dbReference type="InterPro" id="IPR037528">
    <property type="entry name" value="ArgB"/>
</dbReference>
<evidence type="ECO:0000259" key="10">
    <source>
        <dbReference type="Pfam" id="PF00696"/>
    </source>
</evidence>
<feature type="domain" description="Aspartate/glutamate/uridylate kinase" evidence="10">
    <location>
        <begin position="24"/>
        <end position="257"/>
    </location>
</feature>
<organism evidence="11">
    <name type="scientific">Campylobacter sp. CCS1377</name>
    <dbReference type="NCBI Taxonomy" id="3158229"/>
    <lineage>
        <taxon>Bacteria</taxon>
        <taxon>Pseudomonadati</taxon>
        <taxon>Campylobacterota</taxon>
        <taxon>Epsilonproteobacteria</taxon>
        <taxon>Campylobacterales</taxon>
        <taxon>Campylobacteraceae</taxon>
        <taxon>Campylobacter</taxon>
    </lineage>
</organism>
<evidence type="ECO:0000256" key="8">
    <source>
        <dbReference type="ARBA" id="ARBA00048141"/>
    </source>
</evidence>
<dbReference type="PRINTS" id="PR00474">
    <property type="entry name" value="GLU5KINASE"/>
</dbReference>
<dbReference type="GO" id="GO:0042450">
    <property type="term" value="P:L-arginine biosynthetic process via ornithine"/>
    <property type="evidence" value="ECO:0007669"/>
    <property type="project" value="UniProtKB-UniRule"/>
</dbReference>
<dbReference type="InterPro" id="IPR004662">
    <property type="entry name" value="AcgluKinase_fam"/>
</dbReference>
<dbReference type="InterPro" id="IPR001048">
    <property type="entry name" value="Asp/Glu/Uridylate_kinase"/>
</dbReference>
<dbReference type="Pfam" id="PF00696">
    <property type="entry name" value="AA_kinase"/>
    <property type="match status" value="1"/>
</dbReference>
<comment type="similarity">
    <text evidence="9">Belongs to the acetylglutamate kinase family. ArgB subfamily.</text>
</comment>
<feature type="site" description="Transition state stabilizer" evidence="9">
    <location>
        <position position="238"/>
    </location>
</feature>
<dbReference type="GO" id="GO:0005737">
    <property type="term" value="C:cytoplasm"/>
    <property type="evidence" value="ECO:0007669"/>
    <property type="project" value="UniProtKB-SubCell"/>
</dbReference>
<sequence>MKTNLEKANILIEALPYIRKFSSKIILIKYGGSAMENEELKHCVMQDIALLKLVGLKPVIVHGGGKDISKICEQLGIKSEFKNGLRVSDEATTNVAEMVLNRINKGLVQNLQHLGVKAIGICGKDGSLLECVKKDENLGFVGEIKRVNTQILKELLEKDFLPIIAPIGMDENLNTYNINADDVACAVAKALNAEKLAFLSDIEGLYRNYEDKNSLISRISVNEAKNLLSNIQGGMLVKLKSCIDACENGVKKVHILDGRVKHSLLLEFFTNEGIGTLVGS</sequence>
<feature type="site" description="Transition state stabilizer" evidence="9">
    <location>
        <position position="29"/>
    </location>
</feature>
<evidence type="ECO:0000256" key="7">
    <source>
        <dbReference type="ARBA" id="ARBA00022840"/>
    </source>
</evidence>
<evidence type="ECO:0000256" key="2">
    <source>
        <dbReference type="ARBA" id="ARBA00022571"/>
    </source>
</evidence>
<feature type="binding site" evidence="9">
    <location>
        <position position="86"/>
    </location>
    <ligand>
        <name>substrate</name>
    </ligand>
</feature>
<evidence type="ECO:0000256" key="4">
    <source>
        <dbReference type="ARBA" id="ARBA00022679"/>
    </source>
</evidence>
<comment type="catalytic activity">
    <reaction evidence="8 9">
        <text>N-acetyl-L-glutamate + ATP = N-acetyl-L-glutamyl 5-phosphate + ADP</text>
        <dbReference type="Rhea" id="RHEA:14629"/>
        <dbReference type="ChEBI" id="CHEBI:30616"/>
        <dbReference type="ChEBI" id="CHEBI:44337"/>
        <dbReference type="ChEBI" id="CHEBI:57936"/>
        <dbReference type="ChEBI" id="CHEBI:456216"/>
        <dbReference type="EC" id="2.7.2.8"/>
    </reaction>
</comment>